<gene>
    <name evidence="2" type="ORF">ACFOGH_13255</name>
</gene>
<dbReference type="Pfam" id="PF00534">
    <property type="entry name" value="Glycos_transf_1"/>
    <property type="match status" value="1"/>
</dbReference>
<name>A0ABV7J3T1_9RHOB</name>
<organism evidence="2 3">
    <name type="scientific">Cypionkella sinensis</name>
    <dbReference type="NCBI Taxonomy" id="1756043"/>
    <lineage>
        <taxon>Bacteria</taxon>
        <taxon>Pseudomonadati</taxon>
        <taxon>Pseudomonadota</taxon>
        <taxon>Alphaproteobacteria</taxon>
        <taxon>Rhodobacterales</taxon>
        <taxon>Paracoccaceae</taxon>
        <taxon>Cypionkella</taxon>
    </lineage>
</organism>
<accession>A0ABV7J3T1</accession>
<feature type="domain" description="Glycosyl transferase family 1" evidence="1">
    <location>
        <begin position="206"/>
        <end position="345"/>
    </location>
</feature>
<evidence type="ECO:0000313" key="3">
    <source>
        <dbReference type="Proteomes" id="UP001595547"/>
    </source>
</evidence>
<evidence type="ECO:0000313" key="2">
    <source>
        <dbReference type="EMBL" id="MFC3181964.1"/>
    </source>
</evidence>
<dbReference type="Gene3D" id="3.40.50.2000">
    <property type="entry name" value="Glycogen Phosphorylase B"/>
    <property type="match status" value="2"/>
</dbReference>
<protein>
    <submittedName>
        <fullName evidence="2">Glycosyltransferase family 4 protein</fullName>
        <ecNumber evidence="2">2.4.-.-</ecNumber>
    </submittedName>
</protein>
<keyword evidence="2" id="KW-0328">Glycosyltransferase</keyword>
<dbReference type="PANTHER" id="PTHR45947:SF14">
    <property type="entry name" value="SLL1723 PROTEIN"/>
    <property type="match status" value="1"/>
</dbReference>
<sequence length="370" mass="39994">MPPPARPLRIAFYAPLKAPTHPVPSGDRLMAQMLMRALTLAGHHVELASDLRAYLGDSQDQDGWAKLQADAAQETARISALWADSPPDLWFCYHPYYKSPDLLGPVLCQRFARPYVTVEASLSGRRNIGIWAAMQAQVQSAVQHARLNLCLTARDLAGLQEASPAARCTRLAPFIATEPFSAQPKPQPGHLVTVAMMRAGDKTDSYRRLAATLALLPRDLQWRLSVIGDGPQSAEVQALFADLPPDRITWMGQRTRAEIAAILALTYVYVWPGCGEAYGLAYLEAQAAGVPVAAQHIAGVPEVVAHGETGLLTPPGDDAAAAAAITSLLTDPALQTRMGQAARQRTQRDHSLQGAANRLNTLLQQIVEAR</sequence>
<dbReference type="InterPro" id="IPR001296">
    <property type="entry name" value="Glyco_trans_1"/>
</dbReference>
<dbReference type="PANTHER" id="PTHR45947">
    <property type="entry name" value="SULFOQUINOVOSYL TRANSFERASE SQD2"/>
    <property type="match status" value="1"/>
</dbReference>
<dbReference type="InterPro" id="IPR050194">
    <property type="entry name" value="Glycosyltransferase_grp1"/>
</dbReference>
<proteinExistence type="predicted"/>
<dbReference type="CDD" id="cd03801">
    <property type="entry name" value="GT4_PimA-like"/>
    <property type="match status" value="1"/>
</dbReference>
<dbReference type="EC" id="2.4.-.-" evidence="2"/>
<reference evidence="3" key="1">
    <citation type="journal article" date="2019" name="Int. J. Syst. Evol. Microbiol.">
        <title>The Global Catalogue of Microorganisms (GCM) 10K type strain sequencing project: providing services to taxonomists for standard genome sequencing and annotation.</title>
        <authorList>
            <consortium name="The Broad Institute Genomics Platform"/>
            <consortium name="The Broad Institute Genome Sequencing Center for Infectious Disease"/>
            <person name="Wu L."/>
            <person name="Ma J."/>
        </authorList>
    </citation>
    <scope>NUCLEOTIDE SEQUENCE [LARGE SCALE GENOMIC DNA]</scope>
    <source>
        <strain evidence="3">KCTC 52039</strain>
    </source>
</reference>
<dbReference type="EMBL" id="JBHRTO010000001">
    <property type="protein sequence ID" value="MFC3181964.1"/>
    <property type="molecule type" value="Genomic_DNA"/>
</dbReference>
<keyword evidence="3" id="KW-1185">Reference proteome</keyword>
<dbReference type="RefSeq" id="WP_380073544.1">
    <property type="nucleotide sequence ID" value="NZ_JBHRTO010000001.1"/>
</dbReference>
<evidence type="ECO:0000259" key="1">
    <source>
        <dbReference type="Pfam" id="PF00534"/>
    </source>
</evidence>
<keyword evidence="2" id="KW-0808">Transferase</keyword>
<dbReference type="GO" id="GO:0016757">
    <property type="term" value="F:glycosyltransferase activity"/>
    <property type="evidence" value="ECO:0007669"/>
    <property type="project" value="UniProtKB-KW"/>
</dbReference>
<dbReference type="Proteomes" id="UP001595547">
    <property type="component" value="Unassembled WGS sequence"/>
</dbReference>
<comment type="caution">
    <text evidence="2">The sequence shown here is derived from an EMBL/GenBank/DDBJ whole genome shotgun (WGS) entry which is preliminary data.</text>
</comment>
<dbReference type="SUPFAM" id="SSF53756">
    <property type="entry name" value="UDP-Glycosyltransferase/glycogen phosphorylase"/>
    <property type="match status" value="1"/>
</dbReference>